<proteinExistence type="predicted"/>
<dbReference type="EMBL" id="SIJK02000047">
    <property type="protein sequence ID" value="MBP1467931.1"/>
    <property type="molecule type" value="Genomic_DNA"/>
</dbReference>
<evidence type="ECO:0000256" key="3">
    <source>
        <dbReference type="PROSITE-ProRule" id="PRU00221"/>
    </source>
</evidence>
<dbReference type="PANTHER" id="PTHR19848:SF8">
    <property type="entry name" value="F-BOX AND WD REPEAT DOMAIN CONTAINING 7"/>
    <property type="match status" value="1"/>
</dbReference>
<comment type="caution">
    <text evidence="6">The sequence shown here is derived from an EMBL/GenBank/DDBJ whole genome shotgun (WGS) entry which is preliminary data.</text>
</comment>
<protein>
    <submittedName>
        <fullName evidence="6">NACHT domain-containing protein</fullName>
    </submittedName>
</protein>
<dbReference type="Pfam" id="PF13560">
    <property type="entry name" value="HTH_31"/>
    <property type="match status" value="1"/>
</dbReference>
<feature type="repeat" description="WD" evidence="3">
    <location>
        <begin position="805"/>
        <end position="846"/>
    </location>
</feature>
<dbReference type="Gene3D" id="3.40.50.300">
    <property type="entry name" value="P-loop containing nucleotide triphosphate hydrolases"/>
    <property type="match status" value="1"/>
</dbReference>
<dbReference type="Gene3D" id="2.130.10.10">
    <property type="entry name" value="YVTN repeat-like/Quinoprotein amine dehydrogenase"/>
    <property type="match status" value="5"/>
</dbReference>
<feature type="repeat" description="WD" evidence="3">
    <location>
        <begin position="1141"/>
        <end position="1182"/>
    </location>
</feature>
<feature type="repeat" description="WD" evidence="3">
    <location>
        <begin position="1098"/>
        <end position="1139"/>
    </location>
</feature>
<dbReference type="SMART" id="SM00320">
    <property type="entry name" value="WD40"/>
    <property type="match status" value="14"/>
</dbReference>
<dbReference type="SUPFAM" id="SSF52540">
    <property type="entry name" value="P-loop containing nucleoside triphosphate hydrolases"/>
    <property type="match status" value="1"/>
</dbReference>
<dbReference type="PRINTS" id="PR00320">
    <property type="entry name" value="GPROTEINBRPT"/>
</dbReference>
<evidence type="ECO:0000256" key="1">
    <source>
        <dbReference type="ARBA" id="ARBA00022574"/>
    </source>
</evidence>
<evidence type="ECO:0000256" key="4">
    <source>
        <dbReference type="SAM" id="MobiDB-lite"/>
    </source>
</evidence>
<dbReference type="InterPro" id="IPR027417">
    <property type="entry name" value="P-loop_NTPase"/>
</dbReference>
<dbReference type="Pfam" id="PF00400">
    <property type="entry name" value="WD40"/>
    <property type="match status" value="9"/>
</dbReference>
<keyword evidence="1 3" id="KW-0853">WD repeat</keyword>
<dbReference type="PROSITE" id="PS50082">
    <property type="entry name" value="WD_REPEATS_2"/>
    <property type="match status" value="13"/>
</dbReference>
<feature type="repeat" description="WD" evidence="3">
    <location>
        <begin position="889"/>
        <end position="930"/>
    </location>
</feature>
<feature type="repeat" description="WD" evidence="3">
    <location>
        <begin position="764"/>
        <end position="792"/>
    </location>
</feature>
<sequence>MSDFQKLPALQITLVEHPLAIFAADLRTWVFSSQARAAQHFGLDRSTIWRYEEGRHPPPLAYLAALASLVVTRLGDHEEHVKQPKARLLHEINQAIVIYYPDAEPFAAWEKLEEAGATFQPARRRMPARQQTDQARASPPPTPPLHPAPATHPSLSTPPTPALHAISSVQIDWGDAPDVATVYGRQAELAFLQQMFTKGTCRLLGIFGMGGAGKTILTVRLVETIADQFRYVFWRSLINAPPPDQILREFWLAVASPKAIPPTSPLQVHELLPLLQQQRCLLILDNFETILNAGEQPDEYREGYAQYGQLLRLFGEARHQSCLILTSRAKPRDLHMLEHALKTTTRVYAYQIPGLKAADAFEFLRDLDLDLDEPALATLLQRSSGNPKILELVGATIRDLFDGSVASFLAHETILFDDVQAMLHTQLKHLSEAEQEVLFWLAVLREPVTIAQLRAYIVSSQWFSQVLPAIRTLQRRSLIETSAKTLFLQHAVSEFVTEMLVKRLQTELVHGSFDLLQRVALLHAEAKDYVRTSQIRVLLEPLTKRLLITMGKKALIDHLDGLRATLHSDYRGRPGYAGGNLLNLLIHLGADLTGKDFSHLAVWQAYCQGVQLKQVNFGGADLSRSVFNETFGSIRTVAFSPDRAWLAVGSSNGEIHVWALPSHEHVYTLDGKAWVEALAFSPDSQVLVSGGHESTLLLWELATGTCIDQLAGHTTTVRCLSFSRDGTLLASGSDDATVRLWPMPLARVASAEPLVDEAQDITVLAAHQGTVWSIALHPTAPYLISAGSDGLIWWNLTTGTATRQIQEHAAAVMTVAMHPTGSLVASGSYDGVVKLWSFTEATCRDTITSHQGPLRAVAFSPDGNLLASGSEDEHIRLWHSHDARLHSSIYAPANRVRALAFSPDGHLLASGSHDQNVRLWHLKSRQCIMRWQGYINQLRSLAQSPDGQRLAFGVAECIYVVDQRHGEMIHQLCGHSEWVQSLAFSPQGNLLASSSDDHTIRLWNLETFTEQTTLYGHDAWVQTSAFTPDGRLLATGSIDRTIRLWEVATGACLQILVGHQHYVWTLAISPDGRWLASGGVDEVIRIWDIASGQCVQTFTGHRGAVWSLAFAGDSNRLVSSGQDQCIRVWTLDQAQLCATTLSGHDNRVVAIAVCPQDRLIASGSDDRTVRIWDLATGSCRHMLTGHTRSVIGVAFHPDGERLISGSEDGTVLIWDSRTGTCLKHLATPRPYDGLDLTGATGLTTAQRASLIALGARDEA</sequence>
<evidence type="ECO:0000313" key="6">
    <source>
        <dbReference type="EMBL" id="MBP1467931.1"/>
    </source>
</evidence>
<evidence type="ECO:0000256" key="2">
    <source>
        <dbReference type="ARBA" id="ARBA00022737"/>
    </source>
</evidence>
<dbReference type="InterPro" id="IPR007111">
    <property type="entry name" value="NACHT_NTPase"/>
</dbReference>
<dbReference type="Proteomes" id="UP001193081">
    <property type="component" value="Unassembled WGS sequence"/>
</dbReference>
<dbReference type="InterPro" id="IPR036322">
    <property type="entry name" value="WD40_repeat_dom_sf"/>
</dbReference>
<organism evidence="6 7">
    <name type="scientific">Candidatus Chloroploca mongolica</name>
    <dbReference type="NCBI Taxonomy" id="2528176"/>
    <lineage>
        <taxon>Bacteria</taxon>
        <taxon>Bacillati</taxon>
        <taxon>Chloroflexota</taxon>
        <taxon>Chloroflexia</taxon>
        <taxon>Chloroflexales</taxon>
        <taxon>Chloroflexineae</taxon>
        <taxon>Oscillochloridaceae</taxon>
        <taxon>Candidatus Chloroploca</taxon>
    </lineage>
</organism>
<feature type="domain" description="NACHT" evidence="5">
    <location>
        <begin position="206"/>
        <end position="366"/>
    </location>
</feature>
<dbReference type="PRINTS" id="PR00364">
    <property type="entry name" value="DISEASERSIST"/>
</dbReference>
<dbReference type="InterPro" id="IPR020472">
    <property type="entry name" value="WD40_PAC1"/>
</dbReference>
<dbReference type="InterPro" id="IPR001680">
    <property type="entry name" value="WD40_rpt"/>
</dbReference>
<evidence type="ECO:0000259" key="5">
    <source>
        <dbReference type="Pfam" id="PF05729"/>
    </source>
</evidence>
<dbReference type="InterPro" id="IPR019775">
    <property type="entry name" value="WD40_repeat_CS"/>
</dbReference>
<dbReference type="PROSITE" id="PS00678">
    <property type="entry name" value="WD_REPEATS_1"/>
    <property type="match status" value="5"/>
</dbReference>
<feature type="repeat" description="WD" evidence="3">
    <location>
        <begin position="1014"/>
        <end position="1055"/>
    </location>
</feature>
<dbReference type="InterPro" id="IPR010982">
    <property type="entry name" value="Lambda_DNA-bd_dom_sf"/>
</dbReference>
<keyword evidence="7" id="KW-1185">Reference proteome</keyword>
<feature type="compositionally biased region" description="Pro residues" evidence="4">
    <location>
        <begin position="138"/>
        <end position="147"/>
    </location>
</feature>
<accession>A0ABS4DEQ5</accession>
<feature type="repeat" description="WD" evidence="3">
    <location>
        <begin position="1183"/>
        <end position="1224"/>
    </location>
</feature>
<dbReference type="Pfam" id="PF25173">
    <property type="entry name" value="Beta-prop_WDR3_1st"/>
    <property type="match status" value="1"/>
</dbReference>
<gene>
    <name evidence="6" type="ORF">EYB53_019600</name>
</gene>
<name>A0ABS4DEQ5_9CHLR</name>
<feature type="repeat" description="WD" evidence="3">
    <location>
        <begin position="675"/>
        <end position="709"/>
    </location>
</feature>
<dbReference type="SUPFAM" id="SSF50978">
    <property type="entry name" value="WD40 repeat-like"/>
    <property type="match status" value="2"/>
</dbReference>
<dbReference type="SUPFAM" id="SSF47413">
    <property type="entry name" value="lambda repressor-like DNA-binding domains"/>
    <property type="match status" value="1"/>
</dbReference>
<dbReference type="CDD" id="cd00200">
    <property type="entry name" value="WD40"/>
    <property type="match status" value="2"/>
</dbReference>
<feature type="repeat" description="WD" evidence="3">
    <location>
        <begin position="847"/>
        <end position="888"/>
    </location>
</feature>
<dbReference type="RefSeq" id="WP_167857489.1">
    <property type="nucleotide sequence ID" value="NZ_SIJK02000047.1"/>
</dbReference>
<dbReference type="PROSITE" id="PS50294">
    <property type="entry name" value="WD_REPEATS_REGION"/>
    <property type="match status" value="11"/>
</dbReference>
<dbReference type="InterPro" id="IPR015943">
    <property type="entry name" value="WD40/YVTN_repeat-like_dom_sf"/>
</dbReference>
<feature type="repeat" description="WD" evidence="3">
    <location>
        <begin position="627"/>
        <end position="668"/>
    </location>
</feature>
<dbReference type="Pfam" id="PF05729">
    <property type="entry name" value="NACHT"/>
    <property type="match status" value="1"/>
</dbReference>
<evidence type="ECO:0000313" key="7">
    <source>
        <dbReference type="Proteomes" id="UP001193081"/>
    </source>
</evidence>
<feature type="repeat" description="WD" evidence="3">
    <location>
        <begin position="1056"/>
        <end position="1097"/>
    </location>
</feature>
<dbReference type="PANTHER" id="PTHR19848">
    <property type="entry name" value="WD40 REPEAT PROTEIN"/>
    <property type="match status" value="1"/>
</dbReference>
<feature type="repeat" description="WD" evidence="3">
    <location>
        <begin position="972"/>
        <end position="1013"/>
    </location>
</feature>
<keyword evidence="2" id="KW-0677">Repeat</keyword>
<feature type="repeat" description="WD" evidence="3">
    <location>
        <begin position="710"/>
        <end position="741"/>
    </location>
</feature>
<feature type="region of interest" description="Disordered" evidence="4">
    <location>
        <begin position="119"/>
        <end position="161"/>
    </location>
</feature>
<reference evidence="6 7" key="1">
    <citation type="submission" date="2021-03" db="EMBL/GenBank/DDBJ databases">
        <authorList>
            <person name="Grouzdev D.S."/>
        </authorList>
    </citation>
    <scope>NUCLEOTIDE SEQUENCE [LARGE SCALE GENOMIC DNA]</scope>
    <source>
        <strain evidence="6 7">M50-1</strain>
    </source>
</reference>